<name>A0A7S1XDJ7_9RHOD</name>
<evidence type="ECO:0000313" key="2">
    <source>
        <dbReference type="EMBL" id="CAD9230750.1"/>
    </source>
</evidence>
<dbReference type="PANTHER" id="PTHR46438">
    <property type="entry name" value="ALPHA/BETA-HYDROLASES SUPERFAMILY PROTEIN"/>
    <property type="match status" value="1"/>
</dbReference>
<dbReference type="Pfam" id="PF12697">
    <property type="entry name" value="Abhydrolase_6"/>
    <property type="match status" value="1"/>
</dbReference>
<organism evidence="2">
    <name type="scientific">Compsopogon caeruleus</name>
    <dbReference type="NCBI Taxonomy" id="31354"/>
    <lineage>
        <taxon>Eukaryota</taxon>
        <taxon>Rhodophyta</taxon>
        <taxon>Compsopogonophyceae</taxon>
        <taxon>Compsopogonales</taxon>
        <taxon>Compsopogonaceae</taxon>
        <taxon>Compsopogon</taxon>
    </lineage>
</organism>
<gene>
    <name evidence="2" type="ORF">CCAE0312_LOCUS2804</name>
</gene>
<dbReference type="PANTHER" id="PTHR46438:SF12">
    <property type="entry name" value="ALPHA_BETA-HYDROLASES SUPERFAMILY PROTEIN"/>
    <property type="match status" value="1"/>
</dbReference>
<reference evidence="2" key="1">
    <citation type="submission" date="2021-01" db="EMBL/GenBank/DDBJ databases">
        <authorList>
            <person name="Corre E."/>
            <person name="Pelletier E."/>
            <person name="Niang G."/>
            <person name="Scheremetjew M."/>
            <person name="Finn R."/>
            <person name="Kale V."/>
            <person name="Holt S."/>
            <person name="Cochrane G."/>
            <person name="Meng A."/>
            <person name="Brown T."/>
            <person name="Cohen L."/>
        </authorList>
    </citation>
    <scope>NUCLEOTIDE SEQUENCE</scope>
    <source>
        <strain evidence="2">SAG 36.94</strain>
    </source>
</reference>
<proteinExistence type="predicted"/>
<protein>
    <recommendedName>
        <fullName evidence="1">AB hydrolase-1 domain-containing protein</fullName>
    </recommendedName>
</protein>
<dbReference type="SUPFAM" id="SSF53474">
    <property type="entry name" value="alpha/beta-Hydrolases"/>
    <property type="match status" value="1"/>
</dbReference>
<dbReference type="InterPro" id="IPR029058">
    <property type="entry name" value="AB_hydrolase_fold"/>
</dbReference>
<feature type="domain" description="AB hydrolase-1" evidence="1">
    <location>
        <begin position="81"/>
        <end position="334"/>
    </location>
</feature>
<dbReference type="PRINTS" id="PR00111">
    <property type="entry name" value="ABHYDROLASE"/>
</dbReference>
<evidence type="ECO:0000259" key="1">
    <source>
        <dbReference type="Pfam" id="PF12697"/>
    </source>
</evidence>
<accession>A0A7S1XDJ7</accession>
<sequence>MTVLFVGSGRVPWKMGSYRGGVSVCPLRSRLGVLRMSNVETDALCLGLDRGEQKSWKHRGYRVAYEEAGMEGKQRNELPPLLLVHGFGASSRHWKKLIPALEKEYRVYAIDLLGFGLSEKDVAAFRSEDGNRIGLFKVWSDQIDDFIQSVVGEPCLLVANSVGCLAALEVACRFTSQVVGVFCMNPSMRALDVRKRSILQNIFAPLAMEALKVKPLGEFFFSQLQAPDILRQVLLSAYCDPSAVTDSLIEDFARPARDQGALDVFLEFITYDRGPIPEDYFEILPVPSMILWGEQDRLEPLRAGLHLEHFPSVHKFVVLPNVGHCPQDEAPHLVYPYLQEFIASVVRQPQVGRQQ</sequence>
<dbReference type="AlphaFoldDB" id="A0A7S1XDJ7"/>
<dbReference type="InterPro" id="IPR000073">
    <property type="entry name" value="AB_hydrolase_1"/>
</dbReference>
<dbReference type="EMBL" id="HBGH01005184">
    <property type="protein sequence ID" value="CAD9230750.1"/>
    <property type="molecule type" value="Transcribed_RNA"/>
</dbReference>
<dbReference type="Gene3D" id="3.40.50.1820">
    <property type="entry name" value="alpha/beta hydrolase"/>
    <property type="match status" value="1"/>
</dbReference>